<evidence type="ECO:0000313" key="1">
    <source>
        <dbReference type="EMBL" id="SFL59777.1"/>
    </source>
</evidence>
<dbReference type="EMBL" id="FOTJ01000024">
    <property type="protein sequence ID" value="SFL59777.1"/>
    <property type="molecule type" value="Genomic_DNA"/>
</dbReference>
<reference evidence="1 2" key="1">
    <citation type="submission" date="2016-10" db="EMBL/GenBank/DDBJ databases">
        <authorList>
            <person name="de Groot N.N."/>
        </authorList>
    </citation>
    <scope>NUCLEOTIDE SEQUENCE [LARGE SCALE GENOMIC DNA]</scope>
    <source>
        <strain evidence="1 2">M79</strain>
    </source>
</reference>
<dbReference type="OrthoDB" id="2408663at2"/>
<sequence length="202" mass="21086">MGTAAVGFEKLTIRVLDEQPATLGTNLFVIDGKKDEGATSSAKISGLAVDPVKTWGSNKVYHISGKGVGDGKVELDIIDIPDNVLAVILGYHVDENKIITAGSDTQAPDCSILIEDSDVRGNKYMLGFMTGVFSFDGVELSTAQGKAEEIKADTVSYSVGSADNGDFFKKYVGTDSKAQEAVRAALSMAVATPNSGAAAKSK</sequence>
<protein>
    <submittedName>
        <fullName evidence="1">Phage major tail protein, phi13 family</fullName>
    </submittedName>
</protein>
<dbReference type="Proteomes" id="UP000181969">
    <property type="component" value="Unassembled WGS sequence"/>
</dbReference>
<dbReference type="NCBIfam" id="TIGR01603">
    <property type="entry name" value="maj_tail_phi13"/>
    <property type="match status" value="1"/>
</dbReference>
<name>A0A1I4J0K1_9LACT</name>
<organism evidence="1 2">
    <name type="scientific">Lactococcus garvieae</name>
    <dbReference type="NCBI Taxonomy" id="1363"/>
    <lineage>
        <taxon>Bacteria</taxon>
        <taxon>Bacillati</taxon>
        <taxon>Bacillota</taxon>
        <taxon>Bacilli</taxon>
        <taxon>Lactobacillales</taxon>
        <taxon>Streptococcaceae</taxon>
        <taxon>Lactococcus</taxon>
    </lineage>
</organism>
<dbReference type="Pfam" id="PF04630">
    <property type="entry name" value="Phage_TTP_1"/>
    <property type="match status" value="1"/>
</dbReference>
<dbReference type="InterPro" id="IPR006724">
    <property type="entry name" value="Phage_TTP"/>
</dbReference>
<dbReference type="AlphaFoldDB" id="A0A1I4J0K1"/>
<dbReference type="InterPro" id="IPR006490">
    <property type="entry name" value="Maj_tail_phi13"/>
</dbReference>
<gene>
    <name evidence="1" type="ORF">SAMN05216438_1244</name>
</gene>
<evidence type="ECO:0000313" key="2">
    <source>
        <dbReference type="Proteomes" id="UP000181969"/>
    </source>
</evidence>
<proteinExistence type="predicted"/>
<accession>A0A1I4J0K1</accession>
<dbReference type="RefSeq" id="WP_074752013.1">
    <property type="nucleotide sequence ID" value="NZ_FOTJ01000024.1"/>
</dbReference>